<name>A0ABP9WFN0_9DEIO</name>
<dbReference type="EMBL" id="BAABRP010000027">
    <property type="protein sequence ID" value="GAA5514898.1"/>
    <property type="molecule type" value="Genomic_DNA"/>
</dbReference>
<reference evidence="1 2" key="1">
    <citation type="submission" date="2024-02" db="EMBL/GenBank/DDBJ databases">
        <title>Deinococcus carri NBRC 110142.</title>
        <authorList>
            <person name="Ichikawa N."/>
            <person name="Katano-Makiyama Y."/>
            <person name="Hidaka K."/>
        </authorList>
    </citation>
    <scope>NUCLEOTIDE SEQUENCE [LARGE SCALE GENOMIC DNA]</scope>
    <source>
        <strain evidence="1 2">NBRC 110142</strain>
    </source>
</reference>
<evidence type="ECO:0000313" key="2">
    <source>
        <dbReference type="Proteomes" id="UP001401887"/>
    </source>
</evidence>
<accession>A0ABP9WFN0</accession>
<dbReference type="Proteomes" id="UP001401887">
    <property type="component" value="Unassembled WGS sequence"/>
</dbReference>
<comment type="caution">
    <text evidence="1">The sequence shown here is derived from an EMBL/GenBank/DDBJ whole genome shotgun (WGS) entry which is preliminary data.</text>
</comment>
<protein>
    <recommendedName>
        <fullName evidence="3">DNA-binding protein</fullName>
    </recommendedName>
</protein>
<evidence type="ECO:0000313" key="1">
    <source>
        <dbReference type="EMBL" id="GAA5514898.1"/>
    </source>
</evidence>
<evidence type="ECO:0008006" key="3">
    <source>
        <dbReference type="Google" id="ProtNLM"/>
    </source>
</evidence>
<keyword evidence="2" id="KW-1185">Reference proteome</keyword>
<gene>
    <name evidence="1" type="ORF">Dcar01_03662</name>
</gene>
<sequence length="236" mass="24920">MTKTPMTAADKDALIAESAAAGLTVTRTSKDFFLGEGEGRQRVTPGEIKRLILQAQEEAEAEEVARAEALALADELRVEEQEGAAVEVEVTPVAEPEAVPAAPTPAPTAEKASKVVIKWGPPCGGNLAGLAAAEHDEGRNPLVHLSFTPSSTHKTKEAAAAAGRQACKTGWLAALAQDHEGAQFWVVACLNERGNLVLDGQEVRLELLSGQEAEAYREKVKGARNQAKAQWVAQAV</sequence>
<organism evidence="1 2">
    <name type="scientific">Deinococcus carri</name>
    <dbReference type="NCBI Taxonomy" id="1211323"/>
    <lineage>
        <taxon>Bacteria</taxon>
        <taxon>Thermotogati</taxon>
        <taxon>Deinococcota</taxon>
        <taxon>Deinococci</taxon>
        <taxon>Deinococcales</taxon>
        <taxon>Deinococcaceae</taxon>
        <taxon>Deinococcus</taxon>
    </lineage>
</organism>
<proteinExistence type="predicted"/>
<dbReference type="RefSeq" id="WP_345468152.1">
    <property type="nucleotide sequence ID" value="NZ_BAABRP010000027.1"/>
</dbReference>